<name>A0ABN2LNV7_9MICO</name>
<dbReference type="InterPro" id="IPR000795">
    <property type="entry name" value="T_Tr_GTP-bd_dom"/>
</dbReference>
<dbReference type="InterPro" id="IPR036390">
    <property type="entry name" value="WH_DNA-bd_sf"/>
</dbReference>
<dbReference type="InterPro" id="IPR036388">
    <property type="entry name" value="WH-like_DNA-bd_sf"/>
</dbReference>
<dbReference type="RefSeq" id="WP_344084234.1">
    <property type="nucleotide sequence ID" value="NZ_BAAAPO010000032.1"/>
</dbReference>
<keyword evidence="1" id="KW-0547">Nucleotide-binding</keyword>
<reference evidence="5 6" key="1">
    <citation type="journal article" date="2019" name="Int. J. Syst. Evol. Microbiol.">
        <title>The Global Catalogue of Microorganisms (GCM) 10K type strain sequencing project: providing services to taxonomists for standard genome sequencing and annotation.</title>
        <authorList>
            <consortium name="The Broad Institute Genomics Platform"/>
            <consortium name="The Broad Institute Genome Sequencing Center for Infectious Disease"/>
            <person name="Wu L."/>
            <person name="Ma J."/>
        </authorList>
    </citation>
    <scope>NUCLEOTIDE SEQUENCE [LARGE SCALE GENOMIC DNA]</scope>
    <source>
        <strain evidence="5 6">JCM 15592</strain>
    </source>
</reference>
<dbReference type="Proteomes" id="UP001499938">
    <property type="component" value="Unassembled WGS sequence"/>
</dbReference>
<dbReference type="Pfam" id="PF09107">
    <property type="entry name" value="WHD_3rd_SelB"/>
    <property type="match status" value="1"/>
</dbReference>
<keyword evidence="5" id="KW-0251">Elongation factor</keyword>
<dbReference type="InterPro" id="IPR009000">
    <property type="entry name" value="Transl_B-barrel_sf"/>
</dbReference>
<dbReference type="SUPFAM" id="SSF46785">
    <property type="entry name" value="Winged helix' DNA-binding domain"/>
    <property type="match status" value="1"/>
</dbReference>
<dbReference type="InterPro" id="IPR050543">
    <property type="entry name" value="eIF2G"/>
</dbReference>
<dbReference type="EMBL" id="BAAAPO010000032">
    <property type="protein sequence ID" value="GAA1795102.1"/>
    <property type="molecule type" value="Genomic_DNA"/>
</dbReference>
<dbReference type="InterPro" id="IPR027417">
    <property type="entry name" value="P-loop_NTPase"/>
</dbReference>
<comment type="caution">
    <text evidence="5">The sequence shown here is derived from an EMBL/GenBank/DDBJ whole genome shotgun (WGS) entry which is preliminary data.</text>
</comment>
<keyword evidence="2" id="KW-0648">Protein biosynthesis</keyword>
<dbReference type="PANTHER" id="PTHR42854:SF3">
    <property type="entry name" value="EUKARYOTIC TRANSLATION INITIATION FACTOR 2 SUBUNIT 3-RELATED"/>
    <property type="match status" value="1"/>
</dbReference>
<evidence type="ECO:0000256" key="3">
    <source>
        <dbReference type="ARBA" id="ARBA00023134"/>
    </source>
</evidence>
<evidence type="ECO:0000313" key="5">
    <source>
        <dbReference type="EMBL" id="GAA1795102.1"/>
    </source>
</evidence>
<feature type="domain" description="Tr-type G" evidence="4">
    <location>
        <begin position="1"/>
        <end position="173"/>
    </location>
</feature>
<protein>
    <submittedName>
        <fullName evidence="5">Selenocysteine-specific translation elongation factor</fullName>
    </submittedName>
</protein>
<dbReference type="GO" id="GO:0003746">
    <property type="term" value="F:translation elongation factor activity"/>
    <property type="evidence" value="ECO:0007669"/>
    <property type="project" value="UniProtKB-KW"/>
</dbReference>
<evidence type="ECO:0000313" key="6">
    <source>
        <dbReference type="Proteomes" id="UP001499938"/>
    </source>
</evidence>
<dbReference type="SUPFAM" id="SSF50447">
    <property type="entry name" value="Translation proteins"/>
    <property type="match status" value="1"/>
</dbReference>
<proteinExistence type="predicted"/>
<dbReference type="PANTHER" id="PTHR42854">
    <property type="entry name" value="EUKARYOTIC TRANSLATION INITIATION FACTOR 2 SUBUNIT 3 FAMILY MEMBER"/>
    <property type="match status" value="1"/>
</dbReference>
<dbReference type="Gene3D" id="1.10.10.10">
    <property type="entry name" value="Winged helix-like DNA-binding domain superfamily/Winged helix DNA-binding domain"/>
    <property type="match status" value="1"/>
</dbReference>
<dbReference type="Pfam" id="PF00009">
    <property type="entry name" value="GTP_EFTU"/>
    <property type="match status" value="1"/>
</dbReference>
<dbReference type="SUPFAM" id="SSF52540">
    <property type="entry name" value="P-loop containing nucleoside triphosphate hydrolases"/>
    <property type="match status" value="1"/>
</dbReference>
<evidence type="ECO:0000256" key="2">
    <source>
        <dbReference type="ARBA" id="ARBA00022917"/>
    </source>
</evidence>
<evidence type="ECO:0000259" key="4">
    <source>
        <dbReference type="PROSITE" id="PS51722"/>
    </source>
</evidence>
<dbReference type="CDD" id="cd04171">
    <property type="entry name" value="SelB"/>
    <property type="match status" value="1"/>
</dbReference>
<gene>
    <name evidence="5" type="primary">selB</name>
    <name evidence="5" type="ORF">GCM10009811_19400</name>
</gene>
<keyword evidence="6" id="KW-1185">Reference proteome</keyword>
<dbReference type="Pfam" id="PF25461">
    <property type="entry name" value="Beta-barrel_SelB"/>
    <property type="match status" value="1"/>
</dbReference>
<sequence length="602" mass="63431">MHVIATAGHVDHGKSTLVRALTGRDPDRLEAEKRRGLTIELGYAWTTLPDVGDVAFVDVPGHRRFIGTMLAGLGPAPAVLFVVAADAGWSAQSAEHLRAIDALGLRHGLLVVTRCDLVAPERAEEVAQSGSERIAESSLGHVDSVVISAVTGAGLEDLRVALARLCSRLPQPRTDGRVRLWVDRSFTIDGSGTVVTGTLGAGTLHRGDRLAVGDRVVTIRGLQSLEAPQETVAATARVAVNLRGADASAIGRGDALLSAGDWRLTSVVDVRLREDAPDLPREARCHVGTASLRAYVRSLTPGAARLTLDRAVPLTPGDALILRDSGRDGAIWGAVVLDIEPPALRRRGDGARRGAALLDVGAAELAALVRTRGSLTDAEAAGLGHDLAGLSGVSRLDCHPEMLGGDEFVRIGSRVATRDVVSQWTSALEAAVDDQARHEPLRPGLPLAAARARAGLPDLATTELLCRAMALDISGGRVAREGTRPDLGAKSAALEGIVARLGDRPFDAPERPELEAAGLGVQELAAAEALGRVIRLADDLILLPTAPALAMRTLAALPQPFTTSAAREALASTRRVVIPLLEYLDRRGWTRRLDAGHREVVR</sequence>
<accession>A0ABN2LNV7</accession>
<dbReference type="InterPro" id="IPR015191">
    <property type="entry name" value="SelB_WHD4"/>
</dbReference>
<evidence type="ECO:0000256" key="1">
    <source>
        <dbReference type="ARBA" id="ARBA00022741"/>
    </source>
</evidence>
<organism evidence="5 6">
    <name type="scientific">Nostocoides veronense</name>
    <dbReference type="NCBI Taxonomy" id="330836"/>
    <lineage>
        <taxon>Bacteria</taxon>
        <taxon>Bacillati</taxon>
        <taxon>Actinomycetota</taxon>
        <taxon>Actinomycetes</taxon>
        <taxon>Micrococcales</taxon>
        <taxon>Intrasporangiaceae</taxon>
        <taxon>Nostocoides</taxon>
    </lineage>
</organism>
<keyword evidence="3" id="KW-0342">GTP-binding</keyword>
<dbReference type="PROSITE" id="PS51722">
    <property type="entry name" value="G_TR_2"/>
    <property type="match status" value="1"/>
</dbReference>
<dbReference type="InterPro" id="IPR057335">
    <property type="entry name" value="Beta-barrel_SelB"/>
</dbReference>
<dbReference type="Gene3D" id="3.40.50.300">
    <property type="entry name" value="P-loop containing nucleotide triphosphate hydrolases"/>
    <property type="match status" value="1"/>
</dbReference>
<dbReference type="Gene3D" id="2.40.30.10">
    <property type="entry name" value="Translation factors"/>
    <property type="match status" value="1"/>
</dbReference>